<keyword evidence="1" id="KW-0812">Transmembrane</keyword>
<evidence type="ECO:0000313" key="3">
    <source>
        <dbReference type="EMBL" id="QQP14374.1"/>
    </source>
</evidence>
<dbReference type="Proteomes" id="UP000596049">
    <property type="component" value="Chromosome"/>
</dbReference>
<name>A0ABX7B1U6_9BACI</name>
<dbReference type="InterPro" id="IPR002931">
    <property type="entry name" value="Transglutaminase-like"/>
</dbReference>
<proteinExistence type="predicted"/>
<dbReference type="InterPro" id="IPR038765">
    <property type="entry name" value="Papain-like_cys_pep_sf"/>
</dbReference>
<feature type="domain" description="Transglutaminase-like" evidence="2">
    <location>
        <begin position="142"/>
        <end position="202"/>
    </location>
</feature>
<reference evidence="3 4" key="1">
    <citation type="submission" date="2020-01" db="EMBL/GenBank/DDBJ databases">
        <authorList>
            <person name="Liu G."/>
            <person name="Liu B."/>
        </authorList>
    </citation>
    <scope>NUCLEOTIDE SEQUENCE [LARGE SCALE GENOMIC DNA]</scope>
    <source>
        <strain evidence="3 4">FJAT-51161</strain>
    </source>
</reference>
<keyword evidence="1" id="KW-0472">Membrane</keyword>
<dbReference type="Pfam" id="PF01841">
    <property type="entry name" value="Transglut_core"/>
    <property type="match status" value="1"/>
</dbReference>
<protein>
    <submittedName>
        <fullName evidence="3">Transglutaminase domain-containing protein</fullName>
    </submittedName>
</protein>
<keyword evidence="4" id="KW-1185">Reference proteome</keyword>
<dbReference type="EMBL" id="CP067341">
    <property type="protein sequence ID" value="QQP14374.1"/>
    <property type="molecule type" value="Genomic_DNA"/>
</dbReference>
<feature type="transmembrane region" description="Helical" evidence="1">
    <location>
        <begin position="352"/>
        <end position="369"/>
    </location>
</feature>
<dbReference type="PANTHER" id="PTHR33490:SF3">
    <property type="entry name" value="CONSERVED INTEGRAL MEMBRANE PROTEIN"/>
    <property type="match status" value="1"/>
</dbReference>
<accession>A0ABX7B1U6</accession>
<feature type="transmembrane region" description="Helical" evidence="1">
    <location>
        <begin position="376"/>
        <end position="394"/>
    </location>
</feature>
<organism evidence="3 4">
    <name type="scientific">Lysinibacillus agricola</name>
    <dbReference type="NCBI Taxonomy" id="2590012"/>
    <lineage>
        <taxon>Bacteria</taxon>
        <taxon>Bacillati</taxon>
        <taxon>Bacillota</taxon>
        <taxon>Bacilli</taxon>
        <taxon>Bacillales</taxon>
        <taxon>Bacillaceae</taxon>
        <taxon>Lysinibacillus</taxon>
    </lineage>
</organism>
<dbReference type="Gene3D" id="3.10.620.30">
    <property type="match status" value="1"/>
</dbReference>
<gene>
    <name evidence="3" type="ORF">FJQ98_10340</name>
</gene>
<evidence type="ECO:0000256" key="1">
    <source>
        <dbReference type="SAM" id="Phobius"/>
    </source>
</evidence>
<feature type="transmembrane region" description="Helical" evidence="1">
    <location>
        <begin position="326"/>
        <end position="346"/>
    </location>
</feature>
<sequence>MVNKVHVTYTYQNRESEKTKIWTTLPLNDSETVSNYPVMDSCEDQGGNRINYLELNADEKLEVMYSVSLDNKKDKIKLSVTEREYYLRSGELVQISEGVKALANEVTKNTNTVKEKAEAIFHYIVDNFTYVYPPKSRGVESFLESKQGDCGEYSFLFTALCRSLDIPSRVIVGTWSNGKMNAHVWNEFYIEDTGWIPVDCSVAYMQKKKKFHFLFSNFKTLKWDKYFGDIGNQRVIFSYDAELELLPIYRDESDDKLEGASFKPLSPFLINKEPFYWGFQSIDNRAPYIQPIYTKFSNEMLESPPKKDATIYLGRWKVVETGGQRFFYVLKHISFLTFIIFLVLSLLLENPIYGVISGVSIVFTCISFIARGERKIFFGILGVYFLLFLASNISKL</sequence>
<evidence type="ECO:0000259" key="2">
    <source>
        <dbReference type="SMART" id="SM00460"/>
    </source>
</evidence>
<dbReference type="SMART" id="SM00460">
    <property type="entry name" value="TGc"/>
    <property type="match status" value="1"/>
</dbReference>
<keyword evidence="1" id="KW-1133">Transmembrane helix</keyword>
<evidence type="ECO:0000313" key="4">
    <source>
        <dbReference type="Proteomes" id="UP000596049"/>
    </source>
</evidence>
<dbReference type="SUPFAM" id="SSF54001">
    <property type="entry name" value="Cysteine proteinases"/>
    <property type="match status" value="1"/>
</dbReference>
<dbReference type="PANTHER" id="PTHR33490">
    <property type="entry name" value="BLR5614 PROTEIN-RELATED"/>
    <property type="match status" value="1"/>
</dbReference>
<dbReference type="RefSeq" id="WP_053592983.1">
    <property type="nucleotide sequence ID" value="NZ_CP067341.1"/>
</dbReference>